<keyword evidence="1" id="KW-1133">Transmembrane helix</keyword>
<evidence type="ECO:0000313" key="3">
    <source>
        <dbReference type="Proteomes" id="UP000034137"/>
    </source>
</evidence>
<dbReference type="EMBL" id="LBXO01000009">
    <property type="protein sequence ID" value="KKR33398.1"/>
    <property type="molecule type" value="Genomic_DNA"/>
</dbReference>
<feature type="transmembrane region" description="Helical" evidence="1">
    <location>
        <begin position="41"/>
        <end position="66"/>
    </location>
</feature>
<protein>
    <submittedName>
        <fullName evidence="2">Uncharacterized protein</fullName>
    </submittedName>
</protein>
<evidence type="ECO:0000313" key="2">
    <source>
        <dbReference type="EMBL" id="KKR33398.1"/>
    </source>
</evidence>
<reference evidence="2 3" key="1">
    <citation type="journal article" date="2015" name="Nature">
        <title>rRNA introns, odd ribosomes, and small enigmatic genomes across a large radiation of phyla.</title>
        <authorList>
            <person name="Brown C.T."/>
            <person name="Hug L.A."/>
            <person name="Thomas B.C."/>
            <person name="Sharon I."/>
            <person name="Castelle C.J."/>
            <person name="Singh A."/>
            <person name="Wilkins M.J."/>
            <person name="Williams K.H."/>
            <person name="Banfield J.F."/>
        </authorList>
    </citation>
    <scope>NUCLEOTIDE SEQUENCE [LARGE SCALE GENOMIC DNA]</scope>
</reference>
<keyword evidence="1" id="KW-0472">Membrane</keyword>
<keyword evidence="1" id="KW-0812">Transmembrane</keyword>
<organism evidence="2 3">
    <name type="scientific">Candidatus Falkowbacteria bacterium GW2011_GWF2_39_8</name>
    <dbReference type="NCBI Taxonomy" id="1618642"/>
    <lineage>
        <taxon>Bacteria</taxon>
        <taxon>Candidatus Falkowiibacteriota</taxon>
    </lineage>
</organism>
<sequence length="316" mass="36422">MIDNDPQKINLERYQDLDGVTLKKLNFGLWFVGHVKLIKNILFWLLMVAGGIAWLYFIYTFGFYVIKGMKDDDKLLANMVAVRPIDHRFILNISAKPLAASEVQVFNTSGNKYDFLVLIENPSQRHWADLSYYFLIDGQPSEKLKNYIFPNESKYLTLLAKELNFKPSSVELIMENPNWHRIDAKKIPNWEIYKTEHMNIEIKNAGYVPPRTSGLSEKINLGQVGFTVSNLSPYNYWKVNFTTLLYSYGSVVGVNQYFADSLKSGETRVIEANYPGQFGRIDKVEVIPDVNFMDPTVYEKFIGSGILPIEEVKKDR</sequence>
<name>A0A0G0PZQ7_9BACT</name>
<gene>
    <name evidence="2" type="ORF">UT64_C0009G0010</name>
</gene>
<dbReference type="Proteomes" id="UP000034137">
    <property type="component" value="Unassembled WGS sequence"/>
</dbReference>
<proteinExistence type="predicted"/>
<dbReference type="AlphaFoldDB" id="A0A0G0PZQ7"/>
<evidence type="ECO:0000256" key="1">
    <source>
        <dbReference type="SAM" id="Phobius"/>
    </source>
</evidence>
<accession>A0A0G0PZQ7</accession>
<comment type="caution">
    <text evidence="2">The sequence shown here is derived from an EMBL/GenBank/DDBJ whole genome shotgun (WGS) entry which is preliminary data.</text>
</comment>